<dbReference type="InterPro" id="IPR011257">
    <property type="entry name" value="DNA_glycosylase"/>
</dbReference>
<dbReference type="InterPro" id="IPR029119">
    <property type="entry name" value="MutY_C"/>
</dbReference>
<dbReference type="CDD" id="cd00056">
    <property type="entry name" value="ENDO3c"/>
    <property type="match status" value="1"/>
</dbReference>
<comment type="caution">
    <text evidence="16">The sequence shown here is derived from an EMBL/GenBank/DDBJ whole genome shotgun (WGS) entry which is preliminary data.</text>
</comment>
<dbReference type="EC" id="3.2.2.31" evidence="4 14"/>
<dbReference type="PROSITE" id="PS01155">
    <property type="entry name" value="ENDONUCLEASE_III_2"/>
    <property type="match status" value="1"/>
</dbReference>
<dbReference type="GO" id="GO:0034039">
    <property type="term" value="F:8-oxo-7,8-dihydroguanine DNA N-glycosylase activity"/>
    <property type="evidence" value="ECO:0007669"/>
    <property type="project" value="TreeGrafter"/>
</dbReference>
<reference evidence="16" key="1">
    <citation type="submission" date="2018-03" db="EMBL/GenBank/DDBJ databases">
        <title>Cross-interface Injection: A General Nanoliter Liquid Handling Method Applied to Single Cells Genome Amplification Automated Nanoliter Liquid Handling Applied to Single Cell Multiple Displacement Amplification.</title>
        <authorList>
            <person name="Yun J."/>
            <person name="Xu P."/>
            <person name="Xu J."/>
            <person name="Dai X."/>
            <person name="Wang Y."/>
            <person name="Zheng X."/>
            <person name="Cao C."/>
            <person name="Yi Q."/>
            <person name="Zhu Y."/>
            <person name="Wang L."/>
            <person name="Dong Z."/>
            <person name="Huang Y."/>
            <person name="Huang L."/>
            <person name="Du W."/>
        </authorList>
    </citation>
    <scope>NUCLEOTIDE SEQUENCE [LARGE SCALE GENOMIC DNA]</scope>
    <source>
        <strain evidence="16">Z-D3-2</strain>
    </source>
</reference>
<dbReference type="GO" id="GO:0051539">
    <property type="term" value="F:4 iron, 4 sulfur cluster binding"/>
    <property type="evidence" value="ECO:0007669"/>
    <property type="project" value="UniProtKB-UniRule"/>
</dbReference>
<dbReference type="Pfam" id="PF00730">
    <property type="entry name" value="HhH-GPD"/>
    <property type="match status" value="1"/>
</dbReference>
<dbReference type="InterPro" id="IPR005760">
    <property type="entry name" value="A/G_AdeGlyc_MutY"/>
</dbReference>
<dbReference type="InterPro" id="IPR004036">
    <property type="entry name" value="Endonuclease-III-like_CS2"/>
</dbReference>
<dbReference type="FunFam" id="1.10.340.30:FF:000002">
    <property type="entry name" value="Adenine DNA glycosylase"/>
    <property type="match status" value="1"/>
</dbReference>
<evidence type="ECO:0000256" key="14">
    <source>
        <dbReference type="RuleBase" id="RU365096"/>
    </source>
</evidence>
<dbReference type="SUPFAM" id="SSF55811">
    <property type="entry name" value="Nudix"/>
    <property type="match status" value="1"/>
</dbReference>
<keyword evidence="13 14" id="KW-0326">Glycosidase</keyword>
<keyword evidence="7" id="KW-0479">Metal-binding</keyword>
<keyword evidence="10 14" id="KW-0408">Iron</keyword>
<dbReference type="GO" id="GO:0046872">
    <property type="term" value="F:metal ion binding"/>
    <property type="evidence" value="ECO:0007669"/>
    <property type="project" value="UniProtKB-UniRule"/>
</dbReference>
<organism evidence="16">
    <name type="scientific">Pseudidiomarina aestuarii</name>
    <dbReference type="NCBI Taxonomy" id="624146"/>
    <lineage>
        <taxon>Bacteria</taxon>
        <taxon>Pseudomonadati</taxon>
        <taxon>Pseudomonadota</taxon>
        <taxon>Gammaproteobacteria</taxon>
        <taxon>Alteromonadales</taxon>
        <taxon>Idiomarinaceae</taxon>
        <taxon>Pseudidiomarina</taxon>
    </lineage>
</organism>
<dbReference type="Gene3D" id="3.90.79.10">
    <property type="entry name" value="Nucleoside Triphosphate Pyrophosphohydrolase"/>
    <property type="match status" value="1"/>
</dbReference>
<accession>A0A2T4CWZ1</accession>
<dbReference type="Gene3D" id="1.10.1670.10">
    <property type="entry name" value="Helix-hairpin-Helix base-excision DNA repair enzymes (C-terminal)"/>
    <property type="match status" value="1"/>
</dbReference>
<evidence type="ECO:0000256" key="11">
    <source>
        <dbReference type="ARBA" id="ARBA00023014"/>
    </source>
</evidence>
<feature type="domain" description="HhH-GPD" evidence="15">
    <location>
        <begin position="39"/>
        <end position="190"/>
    </location>
</feature>
<evidence type="ECO:0000256" key="4">
    <source>
        <dbReference type="ARBA" id="ARBA00012045"/>
    </source>
</evidence>
<dbReference type="GO" id="GO:0035485">
    <property type="term" value="F:adenine/guanine mispair binding"/>
    <property type="evidence" value="ECO:0007669"/>
    <property type="project" value="TreeGrafter"/>
</dbReference>
<comment type="catalytic activity">
    <reaction evidence="1 14">
        <text>Hydrolyzes free adenine bases from 7,8-dihydro-8-oxoguanine:adenine mismatched double-stranded DNA, leaving an apurinic site.</text>
        <dbReference type="EC" id="3.2.2.31"/>
    </reaction>
</comment>
<evidence type="ECO:0000256" key="3">
    <source>
        <dbReference type="ARBA" id="ARBA00008343"/>
    </source>
</evidence>
<evidence type="ECO:0000256" key="8">
    <source>
        <dbReference type="ARBA" id="ARBA00022763"/>
    </source>
</evidence>
<keyword evidence="6" id="KW-0004">4Fe-4S</keyword>
<proteinExistence type="inferred from homology"/>
<dbReference type="InterPro" id="IPR003265">
    <property type="entry name" value="HhH-GPD_domain"/>
</dbReference>
<dbReference type="PANTHER" id="PTHR42944">
    <property type="entry name" value="ADENINE DNA GLYCOSYLASE"/>
    <property type="match status" value="1"/>
</dbReference>
<protein>
    <recommendedName>
        <fullName evidence="5 14">Adenine DNA glycosylase</fullName>
        <ecNumber evidence="4 14">3.2.2.31</ecNumber>
    </recommendedName>
</protein>
<comment type="cofactor">
    <cofactor evidence="14">
        <name>[4Fe-4S] cluster</name>
        <dbReference type="ChEBI" id="CHEBI:49883"/>
    </cofactor>
    <text evidence="14">Binds 1 [4Fe-4S] cluster.</text>
</comment>
<evidence type="ECO:0000256" key="5">
    <source>
        <dbReference type="ARBA" id="ARBA00022023"/>
    </source>
</evidence>
<evidence type="ECO:0000256" key="10">
    <source>
        <dbReference type="ARBA" id="ARBA00023004"/>
    </source>
</evidence>
<keyword evidence="12" id="KW-0234">DNA repair</keyword>
<dbReference type="InterPro" id="IPR023170">
    <property type="entry name" value="HhH_base_excis_C"/>
</dbReference>
<dbReference type="GO" id="GO:0032357">
    <property type="term" value="F:oxidized purine DNA binding"/>
    <property type="evidence" value="ECO:0007669"/>
    <property type="project" value="TreeGrafter"/>
</dbReference>
<comment type="similarity">
    <text evidence="3 14">Belongs to the Nth/MutY family.</text>
</comment>
<dbReference type="GO" id="GO:0006284">
    <property type="term" value="P:base-excision repair"/>
    <property type="evidence" value="ECO:0007669"/>
    <property type="project" value="UniProtKB-UniRule"/>
</dbReference>
<dbReference type="EMBL" id="PYVN01000041">
    <property type="protein sequence ID" value="PTB86079.1"/>
    <property type="molecule type" value="Genomic_DNA"/>
</dbReference>
<evidence type="ECO:0000256" key="9">
    <source>
        <dbReference type="ARBA" id="ARBA00022801"/>
    </source>
</evidence>
<dbReference type="SMART" id="SM00478">
    <property type="entry name" value="ENDO3c"/>
    <property type="match status" value="1"/>
</dbReference>
<dbReference type="PANTHER" id="PTHR42944:SF1">
    <property type="entry name" value="ADENINE DNA GLYCOSYLASE"/>
    <property type="match status" value="1"/>
</dbReference>
<dbReference type="InterPro" id="IPR004035">
    <property type="entry name" value="Endouclease-III_FeS-bd_BS"/>
</dbReference>
<keyword evidence="11" id="KW-0411">Iron-sulfur</keyword>
<dbReference type="GO" id="GO:0006298">
    <property type="term" value="P:mismatch repair"/>
    <property type="evidence" value="ECO:0007669"/>
    <property type="project" value="TreeGrafter"/>
</dbReference>
<evidence type="ECO:0000256" key="12">
    <source>
        <dbReference type="ARBA" id="ARBA00023204"/>
    </source>
</evidence>
<evidence type="ECO:0000256" key="6">
    <source>
        <dbReference type="ARBA" id="ARBA00022485"/>
    </source>
</evidence>
<dbReference type="AlphaFoldDB" id="A0A2T4CWZ1"/>
<evidence type="ECO:0000256" key="2">
    <source>
        <dbReference type="ARBA" id="ARBA00002933"/>
    </source>
</evidence>
<dbReference type="CDD" id="cd03431">
    <property type="entry name" value="NUDIX_DNA_Glycosylase_C-MutY"/>
    <property type="match status" value="1"/>
</dbReference>
<evidence type="ECO:0000256" key="13">
    <source>
        <dbReference type="ARBA" id="ARBA00023295"/>
    </source>
</evidence>
<evidence type="ECO:0000256" key="7">
    <source>
        <dbReference type="ARBA" id="ARBA00022723"/>
    </source>
</evidence>
<comment type="function">
    <text evidence="2">Adenine glycosylase active on G-A mispairs. MutY also corrects error-prone DNA synthesis past GO lesions which are due to the oxidatively damaged form of guanine: 7,8-dihydro-8-oxoguanine (8-oxo-dGTP).</text>
</comment>
<dbReference type="SUPFAM" id="SSF48150">
    <property type="entry name" value="DNA-glycosylase"/>
    <property type="match status" value="1"/>
</dbReference>
<dbReference type="Pfam" id="PF14815">
    <property type="entry name" value="NUDIX_4"/>
    <property type="match status" value="1"/>
</dbReference>
<evidence type="ECO:0000313" key="16">
    <source>
        <dbReference type="EMBL" id="PTB86079.1"/>
    </source>
</evidence>
<keyword evidence="9" id="KW-0378">Hydrolase</keyword>
<dbReference type="InterPro" id="IPR015797">
    <property type="entry name" value="NUDIX_hydrolase-like_dom_sf"/>
</dbReference>
<evidence type="ECO:0000259" key="15">
    <source>
        <dbReference type="SMART" id="SM00478"/>
    </source>
</evidence>
<dbReference type="GO" id="GO:0000701">
    <property type="term" value="F:purine-specific mismatch base pair DNA N-glycosylase activity"/>
    <property type="evidence" value="ECO:0007669"/>
    <property type="project" value="UniProtKB-EC"/>
</dbReference>
<dbReference type="InterPro" id="IPR044298">
    <property type="entry name" value="MIG/MutY"/>
</dbReference>
<dbReference type="Gene3D" id="1.10.340.30">
    <property type="entry name" value="Hypothetical protein, domain 2"/>
    <property type="match status" value="1"/>
</dbReference>
<dbReference type="PROSITE" id="PS00764">
    <property type="entry name" value="ENDONUCLEASE_III_1"/>
    <property type="match status" value="1"/>
</dbReference>
<keyword evidence="8 14" id="KW-0227">DNA damage</keyword>
<evidence type="ECO:0000256" key="1">
    <source>
        <dbReference type="ARBA" id="ARBA00000843"/>
    </source>
</evidence>
<gene>
    <name evidence="16" type="primary">mutY</name>
    <name evidence="16" type="ORF">C9940_03845</name>
</gene>
<sequence length="350" mass="40015">MLTNSFSERLLAWYDHHGRKDLPWQQKPSAYHVWLSEVMLQQTQVATVIPYYQRFIDRFPDINALADAHIDDVLGLWSGLGYYARGRNLHKAAVQMQQHHDAKVPEDFQALLDLPGIGRSTAGAIMALAFHQRYPILDGNVKRVLARYDAINVWPGEKHVEAAMWQRAETLLPEHRIANYIQAQMDLGATLCTRSRPACQQCPLQTDCQAFASGEPTLLPVRKAKKIQPVRQTNWFIYIDQNNHILLEQRPQNGIWGGLWSFPEGKTAEAPDNRLPIKNTLLESSLPEIKHVFSHFKLTITPYLFTAEPIHLVAENNRHIWVKIDQALTLGLPAPVKQLIQFLSSTERML</sequence>
<dbReference type="NCBIfam" id="TIGR01084">
    <property type="entry name" value="mutY"/>
    <property type="match status" value="1"/>
</dbReference>
<name>A0A2T4CWZ1_9GAMM</name>